<protein>
    <submittedName>
        <fullName evidence="5">SDR family oxidoreductase</fullName>
    </submittedName>
</protein>
<dbReference type="InterPro" id="IPR057326">
    <property type="entry name" value="KR_dom"/>
</dbReference>
<comment type="caution">
    <text evidence="5">The sequence shown here is derived from an EMBL/GenBank/DDBJ whole genome shotgun (WGS) entry which is preliminary data.</text>
</comment>
<dbReference type="SUPFAM" id="SSF51735">
    <property type="entry name" value="NAD(P)-binding Rossmann-fold domains"/>
    <property type="match status" value="1"/>
</dbReference>
<evidence type="ECO:0000313" key="6">
    <source>
        <dbReference type="Proteomes" id="UP001204142"/>
    </source>
</evidence>
<dbReference type="Gene3D" id="3.40.50.720">
    <property type="entry name" value="NAD(P)-binding Rossmann-like Domain"/>
    <property type="match status" value="1"/>
</dbReference>
<evidence type="ECO:0000256" key="2">
    <source>
        <dbReference type="ARBA" id="ARBA00023002"/>
    </source>
</evidence>
<organism evidence="5 6">
    <name type="scientific">Limnobacter humi</name>
    <dbReference type="NCBI Taxonomy" id="1778671"/>
    <lineage>
        <taxon>Bacteria</taxon>
        <taxon>Pseudomonadati</taxon>
        <taxon>Pseudomonadota</taxon>
        <taxon>Betaproteobacteria</taxon>
        <taxon>Burkholderiales</taxon>
        <taxon>Burkholderiaceae</taxon>
        <taxon>Limnobacter</taxon>
    </lineage>
</organism>
<evidence type="ECO:0000256" key="1">
    <source>
        <dbReference type="ARBA" id="ARBA00006484"/>
    </source>
</evidence>
<feature type="domain" description="Ketoreductase" evidence="4">
    <location>
        <begin position="7"/>
        <end position="194"/>
    </location>
</feature>
<accession>A0ABT1WGX4</accession>
<dbReference type="RefSeq" id="WP_256764569.1">
    <property type="nucleotide sequence ID" value="NZ_JANIGO010000003.1"/>
</dbReference>
<evidence type="ECO:0000313" key="5">
    <source>
        <dbReference type="EMBL" id="MCQ8896775.1"/>
    </source>
</evidence>
<dbReference type="PRINTS" id="PR00080">
    <property type="entry name" value="SDRFAMILY"/>
</dbReference>
<dbReference type="InterPro" id="IPR020904">
    <property type="entry name" value="Sc_DH/Rdtase_CS"/>
</dbReference>
<dbReference type="PRINTS" id="PR00081">
    <property type="entry name" value="GDHRDH"/>
</dbReference>
<dbReference type="EMBL" id="JANIGO010000003">
    <property type="protein sequence ID" value="MCQ8896775.1"/>
    <property type="molecule type" value="Genomic_DNA"/>
</dbReference>
<keyword evidence="6" id="KW-1185">Reference proteome</keyword>
<keyword evidence="2" id="KW-0560">Oxidoreductase</keyword>
<dbReference type="PANTHER" id="PTHR24322">
    <property type="entry name" value="PKSB"/>
    <property type="match status" value="1"/>
</dbReference>
<gene>
    <name evidence="5" type="ORF">NQT62_10060</name>
</gene>
<name>A0ABT1WGX4_9BURK</name>
<reference evidence="5 6" key="1">
    <citation type="submission" date="2022-07" db="EMBL/GenBank/DDBJ databases">
        <authorList>
            <person name="Xamxidin M."/>
            <person name="Wu M."/>
        </authorList>
    </citation>
    <scope>NUCLEOTIDE SEQUENCE [LARGE SCALE GENOMIC DNA]</scope>
    <source>
        <strain evidence="5 6">NBRC 111650</strain>
    </source>
</reference>
<sequence length="273" mass="29757">MKNFKDKVVVITGAASGMGRAYALMFAREGSHLALCDYAADGLAETVRLTKVQTPGVRIHSAVVDVSNKSTVEAFADDVKNALGPACVVINNAGVSGEGAPVWAMSDHSYERVMGINFWGVVYGTRAFLPQLMSQKQGAIVNVSSVFGLVGTPNNSDYCASKFAVRGFTESLAVELSSSDIQVHLVHPGGINTNIASEAKHEKFAKKFLTTPPEDMVDQVRKGILKNEPRIVYGNNAARIWWGSRFLPFKKMRHVLWQQMKPALDPAPYKDLK</sequence>
<dbReference type="InterPro" id="IPR002347">
    <property type="entry name" value="SDR_fam"/>
</dbReference>
<dbReference type="SMART" id="SM00822">
    <property type="entry name" value="PKS_KR"/>
    <property type="match status" value="1"/>
</dbReference>
<dbReference type="Proteomes" id="UP001204142">
    <property type="component" value="Unassembled WGS sequence"/>
</dbReference>
<dbReference type="PROSITE" id="PS00061">
    <property type="entry name" value="ADH_SHORT"/>
    <property type="match status" value="1"/>
</dbReference>
<dbReference type="Pfam" id="PF00106">
    <property type="entry name" value="adh_short"/>
    <property type="match status" value="1"/>
</dbReference>
<dbReference type="InterPro" id="IPR036291">
    <property type="entry name" value="NAD(P)-bd_dom_sf"/>
</dbReference>
<evidence type="ECO:0000259" key="4">
    <source>
        <dbReference type="SMART" id="SM00822"/>
    </source>
</evidence>
<evidence type="ECO:0000256" key="3">
    <source>
        <dbReference type="RuleBase" id="RU000363"/>
    </source>
</evidence>
<comment type="similarity">
    <text evidence="1 3">Belongs to the short-chain dehydrogenases/reductases (SDR) family.</text>
</comment>
<dbReference type="PANTHER" id="PTHR24322:SF736">
    <property type="entry name" value="RETINOL DEHYDROGENASE 10"/>
    <property type="match status" value="1"/>
</dbReference>
<proteinExistence type="inferred from homology"/>
<dbReference type="CDD" id="cd05233">
    <property type="entry name" value="SDR_c"/>
    <property type="match status" value="1"/>
</dbReference>